<accession>A0A9W7FPZ5</accession>
<evidence type="ECO:0000313" key="3">
    <source>
        <dbReference type="Proteomes" id="UP001165160"/>
    </source>
</evidence>
<proteinExistence type="predicted"/>
<name>A0A9W7FPZ5_9STRA</name>
<dbReference type="EMBL" id="BRXX01000537">
    <property type="protein sequence ID" value="GMI15970.1"/>
    <property type="molecule type" value="Genomic_DNA"/>
</dbReference>
<protein>
    <submittedName>
        <fullName evidence="2">Uncharacterized protein</fullName>
    </submittedName>
</protein>
<organism evidence="2 3">
    <name type="scientific">Triparma verrucosa</name>
    <dbReference type="NCBI Taxonomy" id="1606542"/>
    <lineage>
        <taxon>Eukaryota</taxon>
        <taxon>Sar</taxon>
        <taxon>Stramenopiles</taxon>
        <taxon>Ochrophyta</taxon>
        <taxon>Bolidophyceae</taxon>
        <taxon>Parmales</taxon>
        <taxon>Triparmaceae</taxon>
        <taxon>Triparma</taxon>
    </lineage>
</organism>
<dbReference type="AlphaFoldDB" id="A0A9W7FPZ5"/>
<evidence type="ECO:0000313" key="2">
    <source>
        <dbReference type="EMBL" id="GMI15970.1"/>
    </source>
</evidence>
<dbReference type="Proteomes" id="UP001165160">
    <property type="component" value="Unassembled WGS sequence"/>
</dbReference>
<sequence>MINSSLLRPPSAVRPAFKPRRTAGHLPANTKKIVSRPKIVKHLPTSPVAKMFRKKPATKPEKETAFRPYEVPKLSKPSPKSRPPPQTTSTSALPHGANTNAIRDKVWSLRSYSGECMVITLTVAALSVTVRTSPLLAGFKIPPAGDSTVRDWTKTTIHETSEAALAVAKLAVDSAIDNDFTEGNCPSCNGPGRYTEAQLCEKEGLLRAGILDGRGRYDGTICRSCDREEKRIASLKHGN</sequence>
<comment type="caution">
    <text evidence="2">The sequence shown here is derived from an EMBL/GenBank/DDBJ whole genome shotgun (WGS) entry which is preliminary data.</text>
</comment>
<evidence type="ECO:0000256" key="1">
    <source>
        <dbReference type="SAM" id="MobiDB-lite"/>
    </source>
</evidence>
<keyword evidence="3" id="KW-1185">Reference proteome</keyword>
<feature type="region of interest" description="Disordered" evidence="1">
    <location>
        <begin position="52"/>
        <end position="97"/>
    </location>
</feature>
<gene>
    <name evidence="2" type="ORF">TrVE_jg660</name>
</gene>
<feature type="region of interest" description="Disordered" evidence="1">
    <location>
        <begin position="1"/>
        <end position="31"/>
    </location>
</feature>
<reference evidence="3" key="1">
    <citation type="journal article" date="2023" name="Commun. Biol.">
        <title>Genome analysis of Parmales, the sister group of diatoms, reveals the evolutionary specialization of diatoms from phago-mixotrophs to photoautotrophs.</title>
        <authorList>
            <person name="Ban H."/>
            <person name="Sato S."/>
            <person name="Yoshikawa S."/>
            <person name="Yamada K."/>
            <person name="Nakamura Y."/>
            <person name="Ichinomiya M."/>
            <person name="Sato N."/>
            <person name="Blanc-Mathieu R."/>
            <person name="Endo H."/>
            <person name="Kuwata A."/>
            <person name="Ogata H."/>
        </authorList>
    </citation>
    <scope>NUCLEOTIDE SEQUENCE [LARGE SCALE GENOMIC DNA]</scope>
    <source>
        <strain evidence="3">NIES 3699</strain>
    </source>
</reference>